<sequence length="101" mass="12280">MFVLHGTLPTETGIQYEVAHLKQLLNLPFAMDIIILISWAIWTTRNDFIFKHIPPNLYNCRRRFKEELKWFTYTGLMDWVRVFRYSLYFLPLFVLLFVLSF</sequence>
<proteinExistence type="predicted"/>
<dbReference type="Proteomes" id="UP000015106">
    <property type="component" value="Chromosome 6"/>
</dbReference>
<keyword evidence="1" id="KW-1133">Transmembrane helix</keyword>
<keyword evidence="1" id="KW-0472">Membrane</keyword>
<dbReference type="AlphaFoldDB" id="A0A8R7QWB9"/>
<dbReference type="EnsemblPlants" id="TuG1812G0600004425.01.T01">
    <property type="protein sequence ID" value="TuG1812G0600004425.01.T01.cds275750"/>
    <property type="gene ID" value="TuG1812G0600004425.01"/>
</dbReference>
<organism evidence="2 3">
    <name type="scientific">Triticum urartu</name>
    <name type="common">Red wild einkorn</name>
    <name type="synonym">Crithodium urartu</name>
    <dbReference type="NCBI Taxonomy" id="4572"/>
    <lineage>
        <taxon>Eukaryota</taxon>
        <taxon>Viridiplantae</taxon>
        <taxon>Streptophyta</taxon>
        <taxon>Embryophyta</taxon>
        <taxon>Tracheophyta</taxon>
        <taxon>Spermatophyta</taxon>
        <taxon>Magnoliopsida</taxon>
        <taxon>Liliopsida</taxon>
        <taxon>Poales</taxon>
        <taxon>Poaceae</taxon>
        <taxon>BOP clade</taxon>
        <taxon>Pooideae</taxon>
        <taxon>Triticodae</taxon>
        <taxon>Triticeae</taxon>
        <taxon>Triticinae</taxon>
        <taxon>Triticum</taxon>
    </lineage>
</organism>
<keyword evidence="3" id="KW-1185">Reference proteome</keyword>
<reference evidence="2" key="3">
    <citation type="submission" date="2022-06" db="UniProtKB">
        <authorList>
            <consortium name="EnsemblPlants"/>
        </authorList>
    </citation>
    <scope>IDENTIFICATION</scope>
</reference>
<reference evidence="3" key="1">
    <citation type="journal article" date="2013" name="Nature">
        <title>Draft genome of the wheat A-genome progenitor Triticum urartu.</title>
        <authorList>
            <person name="Ling H.Q."/>
            <person name="Zhao S."/>
            <person name="Liu D."/>
            <person name="Wang J."/>
            <person name="Sun H."/>
            <person name="Zhang C."/>
            <person name="Fan H."/>
            <person name="Li D."/>
            <person name="Dong L."/>
            <person name="Tao Y."/>
            <person name="Gao C."/>
            <person name="Wu H."/>
            <person name="Li Y."/>
            <person name="Cui Y."/>
            <person name="Guo X."/>
            <person name="Zheng S."/>
            <person name="Wang B."/>
            <person name="Yu K."/>
            <person name="Liang Q."/>
            <person name="Yang W."/>
            <person name="Lou X."/>
            <person name="Chen J."/>
            <person name="Feng M."/>
            <person name="Jian J."/>
            <person name="Zhang X."/>
            <person name="Luo G."/>
            <person name="Jiang Y."/>
            <person name="Liu J."/>
            <person name="Wang Z."/>
            <person name="Sha Y."/>
            <person name="Zhang B."/>
            <person name="Wu H."/>
            <person name="Tang D."/>
            <person name="Shen Q."/>
            <person name="Xue P."/>
            <person name="Zou S."/>
            <person name="Wang X."/>
            <person name="Liu X."/>
            <person name="Wang F."/>
            <person name="Yang Y."/>
            <person name="An X."/>
            <person name="Dong Z."/>
            <person name="Zhang K."/>
            <person name="Zhang X."/>
            <person name="Luo M.C."/>
            <person name="Dvorak J."/>
            <person name="Tong Y."/>
            <person name="Wang J."/>
            <person name="Yang H."/>
            <person name="Li Z."/>
            <person name="Wang D."/>
            <person name="Zhang A."/>
            <person name="Wang J."/>
        </authorList>
    </citation>
    <scope>NUCLEOTIDE SEQUENCE</scope>
    <source>
        <strain evidence="3">cv. G1812</strain>
    </source>
</reference>
<name>A0A8R7QWB9_TRIUA</name>
<feature type="transmembrane region" description="Helical" evidence="1">
    <location>
        <begin position="82"/>
        <end position="99"/>
    </location>
</feature>
<protein>
    <submittedName>
        <fullName evidence="2">Uncharacterized protein</fullName>
    </submittedName>
</protein>
<evidence type="ECO:0000256" key="1">
    <source>
        <dbReference type="SAM" id="Phobius"/>
    </source>
</evidence>
<feature type="transmembrane region" description="Helical" evidence="1">
    <location>
        <begin position="24"/>
        <end position="42"/>
    </location>
</feature>
<evidence type="ECO:0000313" key="2">
    <source>
        <dbReference type="EnsemblPlants" id="TuG1812G0600004425.01.T01.cds275750"/>
    </source>
</evidence>
<dbReference type="Gramene" id="TuG1812G0600004425.01.T01">
    <property type="protein sequence ID" value="TuG1812G0600004425.01.T01.cds275750"/>
    <property type="gene ID" value="TuG1812G0600004425.01"/>
</dbReference>
<accession>A0A8R7QWB9</accession>
<reference evidence="2" key="2">
    <citation type="submission" date="2018-03" db="EMBL/GenBank/DDBJ databases">
        <title>The Triticum urartu genome reveals the dynamic nature of wheat genome evolution.</title>
        <authorList>
            <person name="Ling H."/>
            <person name="Ma B."/>
            <person name="Shi X."/>
            <person name="Liu H."/>
            <person name="Dong L."/>
            <person name="Sun H."/>
            <person name="Cao Y."/>
            <person name="Gao Q."/>
            <person name="Zheng S."/>
            <person name="Li Y."/>
            <person name="Yu Y."/>
            <person name="Du H."/>
            <person name="Qi M."/>
            <person name="Li Y."/>
            <person name="Yu H."/>
            <person name="Cui Y."/>
            <person name="Wang N."/>
            <person name="Chen C."/>
            <person name="Wu H."/>
            <person name="Zhao Y."/>
            <person name="Zhang J."/>
            <person name="Li Y."/>
            <person name="Zhou W."/>
            <person name="Zhang B."/>
            <person name="Hu W."/>
            <person name="Eijk M."/>
            <person name="Tang J."/>
            <person name="Witsenboer H."/>
            <person name="Zhao S."/>
            <person name="Li Z."/>
            <person name="Zhang A."/>
            <person name="Wang D."/>
            <person name="Liang C."/>
        </authorList>
    </citation>
    <scope>NUCLEOTIDE SEQUENCE [LARGE SCALE GENOMIC DNA]</scope>
    <source>
        <strain evidence="2">cv. G1812</strain>
    </source>
</reference>
<keyword evidence="1" id="KW-0812">Transmembrane</keyword>
<evidence type="ECO:0000313" key="3">
    <source>
        <dbReference type="Proteomes" id="UP000015106"/>
    </source>
</evidence>